<dbReference type="PROSITE" id="PS51281">
    <property type="entry name" value="TAP_C"/>
    <property type="match status" value="1"/>
</dbReference>
<dbReference type="PANTHER" id="PTHR10662">
    <property type="entry name" value="NUCLEAR RNA EXPORT FACTOR"/>
    <property type="match status" value="1"/>
</dbReference>
<reference evidence="12" key="2">
    <citation type="submission" date="2025-08" db="UniProtKB">
        <authorList>
            <consortium name="Ensembl"/>
        </authorList>
    </citation>
    <scope>IDENTIFICATION</scope>
</reference>
<organism evidence="12 13">
    <name type="scientific">Otolemur garnettii</name>
    <name type="common">Small-eared galago</name>
    <name type="synonym">Garnett's greater bushbaby</name>
    <dbReference type="NCBI Taxonomy" id="30611"/>
    <lineage>
        <taxon>Eukaryota</taxon>
        <taxon>Metazoa</taxon>
        <taxon>Chordata</taxon>
        <taxon>Craniata</taxon>
        <taxon>Vertebrata</taxon>
        <taxon>Euteleostomi</taxon>
        <taxon>Mammalia</taxon>
        <taxon>Eutheria</taxon>
        <taxon>Euarchontoglires</taxon>
        <taxon>Primates</taxon>
        <taxon>Strepsirrhini</taxon>
        <taxon>Lorisiformes</taxon>
        <taxon>Galagidae</taxon>
        <taxon>Otolemur</taxon>
    </lineage>
</organism>
<keyword evidence="8" id="KW-0509">mRNA transport</keyword>
<evidence type="ECO:0000313" key="13">
    <source>
        <dbReference type="Proteomes" id="UP000005225"/>
    </source>
</evidence>
<sequence length="561" mass="65276">RRDVHEYPKLRHTSCVVRCNRKGVKRHNADETRLSVRRNRKPPERALRKNIRHRAKRSWYRVTIPSERKYDKAWLLNSIQSHCSVPFTPVDFHYVKHRAQFFVQNARTASALKDISYKIQDEDDRKISMFVSPSIVPYSIQNKLKPKQMEHLELTLKKRYNDRQQALDLQKLRFDPDLVGHNIDIILNRRSCMAATLEIIEKNFPELLSLNLQSNKLYRLDGLSDIIEKAPNVKILNLSKNELKSACELAKVKNLKLKELWLEGNPLCNIFSNKSAYISAIRDCFPKLLRLDGQVLPSPIIADTGIPELIKPCQDSYKGSDTMKNLILEFLRQYYFIYDYGDRQSLLNAYHDEACFSMTIPLSCKDPALNSLFEYVKESRNMKMVKNPYLRRQLLKQTKHNIVDTLIMLPKTQHDLSSFLVDVCSQTEKMLYFSVKGVFKEVEGKSRGCFRAFTRIFIFIPASNSSIYIMNDELIVRNASLKEIQSALFISVPISCSSSLLALPQEQQKMVQAFSMHSGMKFEWSQKCLQDNEWNYNKAGEIFTLLQEQGKIPEEAFQQIP</sequence>
<dbReference type="STRING" id="30611.ENSOGAP00000021926"/>
<reference evidence="12" key="3">
    <citation type="submission" date="2025-09" db="UniProtKB">
        <authorList>
            <consortium name="Ensembl"/>
        </authorList>
    </citation>
    <scope>IDENTIFICATION</scope>
</reference>
<keyword evidence="9" id="KW-0539">Nucleus</keyword>
<evidence type="ECO:0008006" key="14">
    <source>
        <dbReference type="Google" id="ProtNLM"/>
    </source>
</evidence>
<dbReference type="OMA" id="YENHENK"/>
<evidence type="ECO:0000259" key="11">
    <source>
        <dbReference type="PROSITE" id="PS51281"/>
    </source>
</evidence>
<dbReference type="PROSITE" id="PS50177">
    <property type="entry name" value="NTF2_DOMAIN"/>
    <property type="match status" value="1"/>
</dbReference>
<evidence type="ECO:0000256" key="3">
    <source>
        <dbReference type="ARBA" id="ARBA00009285"/>
    </source>
</evidence>
<evidence type="ECO:0000256" key="9">
    <source>
        <dbReference type="ARBA" id="ARBA00023242"/>
    </source>
</evidence>
<evidence type="ECO:0000256" key="8">
    <source>
        <dbReference type="ARBA" id="ARBA00022816"/>
    </source>
</evidence>
<dbReference type="SUPFAM" id="SSF46934">
    <property type="entry name" value="UBA-like"/>
    <property type="match status" value="1"/>
</dbReference>
<dbReference type="PANTHER" id="PTHR10662:SF15">
    <property type="entry name" value="NUCLEAR RNA EXPORT FACTOR 5"/>
    <property type="match status" value="1"/>
</dbReference>
<keyword evidence="13" id="KW-1185">Reference proteome</keyword>
<reference evidence="13" key="1">
    <citation type="submission" date="2011-03" db="EMBL/GenBank/DDBJ databases">
        <title>Version 3 of the genome sequence of Otolemur garnettii (Bushbaby).</title>
        <authorList>
            <consortium name="The Broad Institute Genome Sequencing Platform"/>
            <person name="Di Palma F."/>
            <person name="Johnson J."/>
            <person name="Lander E.S."/>
            <person name="Lindblad-Toh K."/>
            <person name="Jaffe D.B."/>
            <person name="Gnerre S."/>
            <person name="MacCallum I."/>
            <person name="Przybylski D."/>
            <person name="Ribeiro F.J."/>
            <person name="Burton J.N."/>
            <person name="Walker B.J."/>
            <person name="Sharpe T."/>
            <person name="Hall G."/>
        </authorList>
    </citation>
    <scope>NUCLEOTIDE SEQUENCE [LARGE SCALE GENOMIC DNA]</scope>
</reference>
<dbReference type="GO" id="GO:0016973">
    <property type="term" value="P:poly(A)+ mRNA export from nucleus"/>
    <property type="evidence" value="ECO:0007669"/>
    <property type="project" value="TreeGrafter"/>
</dbReference>
<dbReference type="GeneTree" id="ENSGT00390000007539"/>
<accession>H0Y0N3</accession>
<dbReference type="InterPro" id="IPR005637">
    <property type="entry name" value="TAP_C_dom"/>
</dbReference>
<dbReference type="Ensembl" id="ENSOGAT00000026135.1">
    <property type="protein sequence ID" value="ENSOGAP00000021926.1"/>
    <property type="gene ID" value="ENSOGAG00000029188.1"/>
</dbReference>
<dbReference type="InterPro" id="IPR035979">
    <property type="entry name" value="RBD_domain_sf"/>
</dbReference>
<evidence type="ECO:0000313" key="12">
    <source>
        <dbReference type="Ensembl" id="ENSOGAP00000021926.1"/>
    </source>
</evidence>
<dbReference type="SUPFAM" id="SSF54427">
    <property type="entry name" value="NTF2-like"/>
    <property type="match status" value="1"/>
</dbReference>
<keyword evidence="5" id="KW-0963">Cytoplasm</keyword>
<dbReference type="InterPro" id="IPR002075">
    <property type="entry name" value="NTF2_dom"/>
</dbReference>
<keyword evidence="6" id="KW-0433">Leucine-rich repeat</keyword>
<dbReference type="Gene3D" id="3.30.70.330">
    <property type="match status" value="1"/>
</dbReference>
<name>H0Y0N3_OTOGA</name>
<evidence type="ECO:0000256" key="4">
    <source>
        <dbReference type="ARBA" id="ARBA00022448"/>
    </source>
</evidence>
<evidence type="ECO:0000256" key="7">
    <source>
        <dbReference type="ARBA" id="ARBA00022737"/>
    </source>
</evidence>
<dbReference type="InterPro" id="IPR015245">
    <property type="entry name" value="Tap_RNA-bd"/>
</dbReference>
<dbReference type="FunCoup" id="H0Y0N3">
    <property type="interactions" value="1253"/>
</dbReference>
<evidence type="ECO:0000259" key="10">
    <source>
        <dbReference type="PROSITE" id="PS50177"/>
    </source>
</evidence>
<dbReference type="eggNOG" id="KOG3763">
    <property type="taxonomic scope" value="Eukaryota"/>
</dbReference>
<proteinExistence type="inferred from homology"/>
<dbReference type="GO" id="GO:0003723">
    <property type="term" value="F:RNA binding"/>
    <property type="evidence" value="ECO:0007669"/>
    <property type="project" value="InterPro"/>
</dbReference>
<evidence type="ECO:0000256" key="5">
    <source>
        <dbReference type="ARBA" id="ARBA00022490"/>
    </source>
</evidence>
<keyword evidence="7" id="KW-0677">Repeat</keyword>
<dbReference type="FunFam" id="3.30.70.330:FF:000165">
    <property type="entry name" value="nuclear RNA export factor 1"/>
    <property type="match status" value="1"/>
</dbReference>
<dbReference type="AlphaFoldDB" id="H0Y0N3"/>
<dbReference type="GO" id="GO:0042272">
    <property type="term" value="C:nuclear RNA export factor complex"/>
    <property type="evidence" value="ECO:0007669"/>
    <property type="project" value="UniProtKB-ARBA"/>
</dbReference>
<dbReference type="InterPro" id="IPR018222">
    <property type="entry name" value="Nuclear_transport_factor_2_euk"/>
</dbReference>
<dbReference type="InterPro" id="IPR012677">
    <property type="entry name" value="Nucleotide-bd_a/b_plait_sf"/>
</dbReference>
<dbReference type="SUPFAM" id="SSF52058">
    <property type="entry name" value="L domain-like"/>
    <property type="match status" value="1"/>
</dbReference>
<dbReference type="Gene3D" id="3.10.450.50">
    <property type="match status" value="1"/>
</dbReference>
<dbReference type="InterPro" id="IPR009060">
    <property type="entry name" value="UBA-like_sf"/>
</dbReference>
<dbReference type="Pfam" id="PF22602">
    <property type="entry name" value="NXF_NTF2"/>
    <property type="match status" value="1"/>
</dbReference>
<evidence type="ECO:0000256" key="2">
    <source>
        <dbReference type="ARBA" id="ARBA00004642"/>
    </source>
</evidence>
<dbReference type="HOGENOM" id="CLU_011280_2_0_1"/>
<comment type="subcellular location">
    <subcellularLocation>
        <location evidence="1">Cytoplasm</location>
    </subcellularLocation>
    <subcellularLocation>
        <location evidence="2">Nucleus</location>
        <location evidence="2">Nucleoplasm</location>
    </subcellularLocation>
</comment>
<feature type="domain" description="NTF2" evidence="10">
    <location>
        <begin position="326"/>
        <end position="476"/>
    </location>
</feature>
<dbReference type="Pfam" id="PF09162">
    <property type="entry name" value="Tap-RNA_bind"/>
    <property type="match status" value="1"/>
</dbReference>
<feature type="domain" description="TAP-C" evidence="11">
    <location>
        <begin position="505"/>
        <end position="560"/>
    </location>
</feature>
<dbReference type="GO" id="GO:0005737">
    <property type="term" value="C:cytoplasm"/>
    <property type="evidence" value="ECO:0007669"/>
    <property type="project" value="UniProtKB-SubCell"/>
</dbReference>
<dbReference type="GO" id="GO:0005654">
    <property type="term" value="C:nucleoplasm"/>
    <property type="evidence" value="ECO:0007669"/>
    <property type="project" value="UniProtKB-SubCell"/>
</dbReference>
<dbReference type="Gene3D" id="1.10.8.10">
    <property type="entry name" value="DNA helicase RuvA subunit, C-terminal domain"/>
    <property type="match status" value="1"/>
</dbReference>
<dbReference type="Pfam" id="PF03943">
    <property type="entry name" value="TAP_C"/>
    <property type="match status" value="1"/>
</dbReference>
<comment type="similarity">
    <text evidence="3">Belongs to the NXF family.</text>
</comment>
<dbReference type="SMART" id="SM00804">
    <property type="entry name" value="TAP_C"/>
    <property type="match status" value="1"/>
</dbReference>
<dbReference type="InterPro" id="IPR032675">
    <property type="entry name" value="LRR_dom_sf"/>
</dbReference>
<evidence type="ECO:0000256" key="6">
    <source>
        <dbReference type="ARBA" id="ARBA00022614"/>
    </source>
</evidence>
<dbReference type="SUPFAM" id="SSF54928">
    <property type="entry name" value="RNA-binding domain, RBD"/>
    <property type="match status" value="1"/>
</dbReference>
<dbReference type="InterPro" id="IPR030217">
    <property type="entry name" value="NXF_fam"/>
</dbReference>
<keyword evidence="4" id="KW-0813">Transport</keyword>
<dbReference type="InterPro" id="IPR057125">
    <property type="entry name" value="NXF1/2/3/5-like_LRR"/>
</dbReference>
<dbReference type="Pfam" id="PF24048">
    <property type="entry name" value="LRR_NXF1-5"/>
    <property type="match status" value="1"/>
</dbReference>
<dbReference type="EMBL" id="AAQR03182243">
    <property type="status" value="NOT_ANNOTATED_CDS"/>
    <property type="molecule type" value="Genomic_DNA"/>
</dbReference>
<dbReference type="Gene3D" id="3.80.10.10">
    <property type="entry name" value="Ribonuclease Inhibitor"/>
    <property type="match status" value="1"/>
</dbReference>
<dbReference type="FunFam" id="1.10.8.10:FF:000018">
    <property type="entry name" value="Nuclear RNA export factor 1"/>
    <property type="match status" value="1"/>
</dbReference>
<evidence type="ECO:0000256" key="1">
    <source>
        <dbReference type="ARBA" id="ARBA00004496"/>
    </source>
</evidence>
<dbReference type="CDD" id="cd14342">
    <property type="entry name" value="UBA_TAP-C"/>
    <property type="match status" value="1"/>
</dbReference>
<dbReference type="InParanoid" id="H0Y0N3"/>
<dbReference type="InterPro" id="IPR032710">
    <property type="entry name" value="NTF2-like_dom_sf"/>
</dbReference>
<protein>
    <recommendedName>
        <fullName evidence="14">Nuclear RNA export factor 2</fullName>
    </recommendedName>
</protein>
<dbReference type="FunFam" id="3.80.10.10:FF:000183">
    <property type="entry name" value="nuclear RNA export factor 2-like"/>
    <property type="match status" value="1"/>
</dbReference>
<dbReference type="Proteomes" id="UP000005225">
    <property type="component" value="Unassembled WGS sequence"/>
</dbReference>
<dbReference type="FunFam" id="3.10.450.50:FF:000004">
    <property type="entry name" value="Nuclear RNA export factor 1"/>
    <property type="match status" value="1"/>
</dbReference>